<keyword evidence="7 12" id="KW-0479">Metal-binding</keyword>
<dbReference type="InterPro" id="IPR016193">
    <property type="entry name" value="Cytidine_deaminase-like"/>
</dbReference>
<keyword evidence="6 12" id="KW-0686">Riboflavin biosynthesis</keyword>
<evidence type="ECO:0000256" key="9">
    <source>
        <dbReference type="ARBA" id="ARBA00022857"/>
    </source>
</evidence>
<dbReference type="GO" id="GO:0009231">
    <property type="term" value="P:riboflavin biosynthetic process"/>
    <property type="evidence" value="ECO:0007669"/>
    <property type="project" value="UniProtKB-UniPathway"/>
</dbReference>
<comment type="similarity">
    <text evidence="5 12">In the C-terminal section; belongs to the HTP reductase family.</text>
</comment>
<proteinExistence type="inferred from homology"/>
<dbReference type="AlphaFoldDB" id="A0A2K8Z4Y8"/>
<comment type="similarity">
    <text evidence="4 12">In the N-terminal section; belongs to the cytidine and deoxycytidylate deaminase family.</text>
</comment>
<comment type="pathway">
    <text evidence="2 12">Cofactor biosynthesis; riboflavin biosynthesis; 5-amino-6-(D-ribitylamino)uracil from GTP: step 2/4.</text>
</comment>
<keyword evidence="8 12" id="KW-0862">Zinc</keyword>
<dbReference type="InterPro" id="IPR004794">
    <property type="entry name" value="Eubact_RibD"/>
</dbReference>
<evidence type="ECO:0000256" key="8">
    <source>
        <dbReference type="ARBA" id="ARBA00022833"/>
    </source>
</evidence>
<protein>
    <recommendedName>
        <fullName evidence="12">Riboflavin biosynthesis protein RibD</fullName>
    </recommendedName>
    <domain>
        <recommendedName>
            <fullName evidence="12">Diaminohydroxyphosphoribosylaminopyrimidine deaminase</fullName>
            <shortName evidence="12">DRAP deaminase</shortName>
            <ecNumber evidence="12">3.5.4.26</ecNumber>
        </recommendedName>
        <alternativeName>
            <fullName evidence="12">Riboflavin-specific deaminase</fullName>
        </alternativeName>
    </domain>
    <domain>
        <recommendedName>
            <fullName evidence="12">5-amino-6-(5-phosphoribosylamino)uracil reductase</fullName>
            <ecNumber evidence="12">1.1.1.193</ecNumber>
        </recommendedName>
        <alternativeName>
            <fullName evidence="12">HTP reductase</fullName>
        </alternativeName>
    </domain>
</protein>
<dbReference type="EC" id="3.5.4.26" evidence="12"/>
<feature type="binding site" evidence="15">
    <location>
        <position position="53"/>
    </location>
    <ligand>
        <name>Zn(2+)</name>
        <dbReference type="ChEBI" id="CHEBI:29105"/>
        <note>catalytic</note>
    </ligand>
</feature>
<feature type="binding site" evidence="14">
    <location>
        <position position="211"/>
    </location>
    <ligand>
        <name>substrate</name>
    </ligand>
</feature>
<organism evidence="17 18">
    <name type="scientific">Spirosoma pollinicola</name>
    <dbReference type="NCBI Taxonomy" id="2057025"/>
    <lineage>
        <taxon>Bacteria</taxon>
        <taxon>Pseudomonadati</taxon>
        <taxon>Bacteroidota</taxon>
        <taxon>Cytophagia</taxon>
        <taxon>Cytophagales</taxon>
        <taxon>Cytophagaceae</taxon>
        <taxon>Spirosoma</taxon>
    </lineage>
</organism>
<keyword evidence="18" id="KW-1185">Reference proteome</keyword>
<evidence type="ECO:0000256" key="12">
    <source>
        <dbReference type="PIRNR" id="PIRNR006769"/>
    </source>
</evidence>
<dbReference type="GO" id="GO:0008835">
    <property type="term" value="F:diaminohydroxyphosphoribosylaminopyrimidine deaminase activity"/>
    <property type="evidence" value="ECO:0007669"/>
    <property type="project" value="UniProtKB-EC"/>
</dbReference>
<keyword evidence="11" id="KW-0511">Multifunctional enzyme</keyword>
<dbReference type="Gene3D" id="3.40.140.10">
    <property type="entry name" value="Cytidine Deaminase, domain 2"/>
    <property type="match status" value="1"/>
</dbReference>
<evidence type="ECO:0000256" key="11">
    <source>
        <dbReference type="ARBA" id="ARBA00023268"/>
    </source>
</evidence>
<evidence type="ECO:0000256" key="6">
    <source>
        <dbReference type="ARBA" id="ARBA00022619"/>
    </source>
</evidence>
<dbReference type="EMBL" id="CP025096">
    <property type="protein sequence ID" value="AUD04935.1"/>
    <property type="molecule type" value="Genomic_DNA"/>
</dbReference>
<keyword evidence="9 12" id="KW-0521">NADP</keyword>
<dbReference type="InterPro" id="IPR002125">
    <property type="entry name" value="CMP_dCMP_dom"/>
</dbReference>
<dbReference type="RefSeq" id="WP_100991240.1">
    <property type="nucleotide sequence ID" value="NZ_CP025096.1"/>
</dbReference>
<feature type="active site" description="Proton donor" evidence="13">
    <location>
        <position position="55"/>
    </location>
</feature>
<evidence type="ECO:0000256" key="5">
    <source>
        <dbReference type="ARBA" id="ARBA00007417"/>
    </source>
</evidence>
<dbReference type="GO" id="GO:0008703">
    <property type="term" value="F:5-amino-6-(5-phosphoribosylamino)uracil reductase activity"/>
    <property type="evidence" value="ECO:0007669"/>
    <property type="project" value="UniProtKB-EC"/>
</dbReference>
<dbReference type="Proteomes" id="UP000232883">
    <property type="component" value="Chromosome"/>
</dbReference>
<evidence type="ECO:0000256" key="13">
    <source>
        <dbReference type="PIRSR" id="PIRSR006769-1"/>
    </source>
</evidence>
<evidence type="ECO:0000259" key="16">
    <source>
        <dbReference type="PROSITE" id="PS51747"/>
    </source>
</evidence>
<feature type="binding site" evidence="14">
    <location>
        <position position="207"/>
    </location>
    <ligand>
        <name>NADP(+)</name>
        <dbReference type="ChEBI" id="CHEBI:58349"/>
    </ligand>
</feature>
<evidence type="ECO:0000256" key="4">
    <source>
        <dbReference type="ARBA" id="ARBA00005259"/>
    </source>
</evidence>
<evidence type="ECO:0000256" key="14">
    <source>
        <dbReference type="PIRSR" id="PIRSR006769-2"/>
    </source>
</evidence>
<comment type="cofactor">
    <cofactor evidence="12 15">
        <name>Zn(2+)</name>
        <dbReference type="ChEBI" id="CHEBI:29105"/>
    </cofactor>
    <text evidence="12 15">Binds 1 zinc ion.</text>
</comment>
<name>A0A2K8Z4Y8_9BACT</name>
<dbReference type="InterPro" id="IPR050765">
    <property type="entry name" value="Riboflavin_Biosynth_HTPR"/>
</dbReference>
<feature type="binding site" evidence="14">
    <location>
        <position position="161"/>
    </location>
    <ligand>
        <name>NADP(+)</name>
        <dbReference type="ChEBI" id="CHEBI:58349"/>
    </ligand>
</feature>
<evidence type="ECO:0000313" key="17">
    <source>
        <dbReference type="EMBL" id="AUD04935.1"/>
    </source>
</evidence>
<feature type="binding site" evidence="14">
    <location>
        <position position="191"/>
    </location>
    <ligand>
        <name>substrate</name>
    </ligand>
</feature>
<evidence type="ECO:0000256" key="2">
    <source>
        <dbReference type="ARBA" id="ARBA00004882"/>
    </source>
</evidence>
<comment type="function">
    <text evidence="1 12">Converts 2,5-diamino-6-(ribosylamino)-4(3h)-pyrimidinone 5'-phosphate into 5-amino-6-(ribosylamino)-2,4(1h,3h)-pyrimidinedione 5'-phosphate.</text>
</comment>
<evidence type="ECO:0000256" key="10">
    <source>
        <dbReference type="ARBA" id="ARBA00023002"/>
    </source>
</evidence>
<gene>
    <name evidence="17" type="primary">ribD</name>
    <name evidence="17" type="ORF">CWM47_25665</name>
</gene>
<evidence type="ECO:0000256" key="15">
    <source>
        <dbReference type="PIRSR" id="PIRSR006769-3"/>
    </source>
</evidence>
<dbReference type="KEGG" id="spir:CWM47_25665"/>
<keyword evidence="12" id="KW-0378">Hydrolase</keyword>
<dbReference type="SUPFAM" id="SSF53597">
    <property type="entry name" value="Dihydrofolate reductase-like"/>
    <property type="match status" value="1"/>
</dbReference>
<sequence length="348" mass="38755">MNQFMLRALELAALGRGHVSPNPMVGCVITHQLGDSEPRIIGEGWHQRYGEWHAEVNAIRSVRPEDTHLLPEATVYVTLEPCSHWGKTPPCADLLIENRVRRVICCNDDPNPLVSGQGFDKLRAAGIEVETGVMAELGRQLNARFFTFFEKKRPYIILKWAETADGFIAGEQGRQVKISGDLAHRLVHRWRSEEDAIMVGTNTARLDNPRLNTRLWPGKNPTRIVVDNALSLDQTLHLFDGSQPTIVFHTCEDDTLAGRPNVIHAFTHSLIHALTTLHERKIQSILVEGGTSLINSFLQAGLWDEMRVFRSQAMLGGGIAAPTVQGEMMSREMVGLDELTVYTNSPGS</sequence>
<feature type="binding site" evidence="14">
    <location>
        <begin position="290"/>
        <end position="296"/>
    </location>
    <ligand>
        <name>NADP(+)</name>
        <dbReference type="ChEBI" id="CHEBI:58349"/>
    </ligand>
</feature>
<evidence type="ECO:0000256" key="7">
    <source>
        <dbReference type="ARBA" id="ARBA00022723"/>
    </source>
</evidence>
<feature type="domain" description="CMP/dCMP-type deaminase" evidence="16">
    <location>
        <begin position="1"/>
        <end position="130"/>
    </location>
</feature>
<feature type="binding site" evidence="15">
    <location>
        <position position="82"/>
    </location>
    <ligand>
        <name>Zn(2+)</name>
        <dbReference type="ChEBI" id="CHEBI:29105"/>
        <note>catalytic</note>
    </ligand>
</feature>
<evidence type="ECO:0000313" key="18">
    <source>
        <dbReference type="Proteomes" id="UP000232883"/>
    </source>
</evidence>
<dbReference type="PIRSF" id="PIRSF006769">
    <property type="entry name" value="RibD"/>
    <property type="match status" value="1"/>
</dbReference>
<feature type="binding site" evidence="14">
    <location>
        <position position="288"/>
    </location>
    <ligand>
        <name>substrate</name>
    </ligand>
</feature>
<dbReference type="Pfam" id="PF00383">
    <property type="entry name" value="dCMP_cyt_deam_1"/>
    <property type="match status" value="1"/>
</dbReference>
<evidence type="ECO:0000256" key="3">
    <source>
        <dbReference type="ARBA" id="ARBA00004910"/>
    </source>
</evidence>
<dbReference type="EC" id="1.1.1.193" evidence="12"/>
<dbReference type="GO" id="GO:0008270">
    <property type="term" value="F:zinc ion binding"/>
    <property type="evidence" value="ECO:0007669"/>
    <property type="project" value="InterPro"/>
</dbReference>
<comment type="catalytic activity">
    <reaction evidence="12">
        <text>5-amino-6-(5-phospho-D-ribitylamino)uracil + NADP(+) = 5-amino-6-(5-phospho-D-ribosylamino)uracil + NADPH + H(+)</text>
        <dbReference type="Rhea" id="RHEA:17845"/>
        <dbReference type="ChEBI" id="CHEBI:15378"/>
        <dbReference type="ChEBI" id="CHEBI:57783"/>
        <dbReference type="ChEBI" id="CHEBI:58349"/>
        <dbReference type="ChEBI" id="CHEBI:58421"/>
        <dbReference type="ChEBI" id="CHEBI:58453"/>
        <dbReference type="EC" id="1.1.1.193"/>
    </reaction>
</comment>
<dbReference type="PANTHER" id="PTHR38011">
    <property type="entry name" value="DIHYDROFOLATE REDUCTASE FAMILY PROTEIN (AFU_ORTHOLOGUE AFUA_8G06820)"/>
    <property type="match status" value="1"/>
</dbReference>
<dbReference type="PROSITE" id="PS00903">
    <property type="entry name" value="CYT_DCMP_DEAMINASES_1"/>
    <property type="match status" value="1"/>
</dbReference>
<dbReference type="CDD" id="cd01284">
    <property type="entry name" value="Riboflavin_deaminase-reductase"/>
    <property type="match status" value="1"/>
</dbReference>
<dbReference type="InterPro" id="IPR024072">
    <property type="entry name" value="DHFR-like_dom_sf"/>
</dbReference>
<dbReference type="UniPathway" id="UPA00275">
    <property type="reaction ID" value="UER00401"/>
</dbReference>
<dbReference type="InterPro" id="IPR002734">
    <property type="entry name" value="RibDG_C"/>
</dbReference>
<dbReference type="PANTHER" id="PTHR38011:SF7">
    <property type="entry name" value="2,5-DIAMINO-6-RIBOSYLAMINO-4(3H)-PYRIMIDINONE 5'-PHOSPHATE REDUCTASE"/>
    <property type="match status" value="1"/>
</dbReference>
<comment type="catalytic activity">
    <reaction evidence="12">
        <text>2,5-diamino-6-hydroxy-4-(5-phosphoribosylamino)-pyrimidine + H2O + H(+) = 5-amino-6-(5-phospho-D-ribosylamino)uracil + NH4(+)</text>
        <dbReference type="Rhea" id="RHEA:21868"/>
        <dbReference type="ChEBI" id="CHEBI:15377"/>
        <dbReference type="ChEBI" id="CHEBI:15378"/>
        <dbReference type="ChEBI" id="CHEBI:28938"/>
        <dbReference type="ChEBI" id="CHEBI:58453"/>
        <dbReference type="ChEBI" id="CHEBI:58614"/>
        <dbReference type="EC" id="3.5.4.26"/>
    </reaction>
</comment>
<feature type="binding site" evidence="15">
    <location>
        <position position="91"/>
    </location>
    <ligand>
        <name>Zn(2+)</name>
        <dbReference type="ChEBI" id="CHEBI:29105"/>
        <note>catalytic</note>
    </ligand>
</feature>
<reference evidence="17 18" key="1">
    <citation type="submission" date="2017-11" db="EMBL/GenBank/DDBJ databases">
        <title>Taxonomic description and genome sequences of Spirosoma HA7 sp. nov., isolated from pollen microhabitat of Corylus avellana.</title>
        <authorList>
            <person name="Ambika Manirajan B."/>
            <person name="Suarez C."/>
            <person name="Ratering S."/>
            <person name="Geissler-Plaum R."/>
            <person name="Cardinale M."/>
            <person name="Sylvia S."/>
        </authorList>
    </citation>
    <scope>NUCLEOTIDE SEQUENCE [LARGE SCALE GENOMIC DNA]</scope>
    <source>
        <strain evidence="17 18">HA7</strain>
    </source>
</reference>
<dbReference type="InterPro" id="IPR016192">
    <property type="entry name" value="APOBEC/CMP_deaminase_Zn-bd"/>
</dbReference>
<feature type="binding site" evidence="14">
    <location>
        <position position="214"/>
    </location>
    <ligand>
        <name>substrate</name>
    </ligand>
</feature>
<dbReference type="NCBIfam" id="TIGR00326">
    <property type="entry name" value="eubact_ribD"/>
    <property type="match status" value="1"/>
</dbReference>
<feature type="binding site" evidence="14">
    <location>
        <position position="203"/>
    </location>
    <ligand>
        <name>substrate</name>
    </ligand>
</feature>
<evidence type="ECO:0000256" key="1">
    <source>
        <dbReference type="ARBA" id="ARBA00002151"/>
    </source>
</evidence>
<dbReference type="OrthoDB" id="9800865at2"/>
<dbReference type="PROSITE" id="PS51747">
    <property type="entry name" value="CYT_DCMP_DEAMINASES_2"/>
    <property type="match status" value="1"/>
</dbReference>
<accession>A0A2K8Z4Y8</accession>
<comment type="pathway">
    <text evidence="3 12">Cofactor biosynthesis; riboflavin biosynthesis; 5-amino-6-(D-ribitylamino)uracil from GTP: step 3/4.</text>
</comment>
<dbReference type="SUPFAM" id="SSF53927">
    <property type="entry name" value="Cytidine deaminase-like"/>
    <property type="match status" value="1"/>
</dbReference>
<keyword evidence="10 12" id="KW-0560">Oxidoreductase</keyword>
<dbReference type="Pfam" id="PF01872">
    <property type="entry name" value="RibD_C"/>
    <property type="match status" value="1"/>
</dbReference>
<dbReference type="Gene3D" id="3.40.430.10">
    <property type="entry name" value="Dihydrofolate Reductase, subunit A"/>
    <property type="match status" value="1"/>
</dbReference>